<name>A0A7W4YXQ6_9HYPH</name>
<dbReference type="AlphaFoldDB" id="A0A7W4YXQ6"/>
<accession>A0A7W4YXQ6</accession>
<sequence>MRRFVDREDRRQSTLFPDCLDDYSALPPWRLFGETG</sequence>
<keyword evidence="2" id="KW-1185">Reference proteome</keyword>
<evidence type="ECO:0000313" key="1">
    <source>
        <dbReference type="EMBL" id="MBB3020765.1"/>
    </source>
</evidence>
<proteinExistence type="predicted"/>
<protein>
    <submittedName>
        <fullName evidence="1">Uncharacterized protein</fullName>
    </submittedName>
</protein>
<organism evidence="1 2">
    <name type="scientific">Microvirga lupini</name>
    <dbReference type="NCBI Taxonomy" id="420324"/>
    <lineage>
        <taxon>Bacteria</taxon>
        <taxon>Pseudomonadati</taxon>
        <taxon>Pseudomonadota</taxon>
        <taxon>Alphaproteobacteria</taxon>
        <taxon>Hyphomicrobiales</taxon>
        <taxon>Methylobacteriaceae</taxon>
        <taxon>Microvirga</taxon>
    </lineage>
</organism>
<dbReference type="Proteomes" id="UP000532010">
    <property type="component" value="Unassembled WGS sequence"/>
</dbReference>
<gene>
    <name evidence="1" type="ORF">FHR70_003853</name>
</gene>
<reference evidence="1 2" key="1">
    <citation type="submission" date="2020-08" db="EMBL/GenBank/DDBJ databases">
        <title>The Agave Microbiome: Exploring the role of microbial communities in plant adaptations to desert environments.</title>
        <authorList>
            <person name="Partida-Martinez L.P."/>
        </authorList>
    </citation>
    <scope>NUCLEOTIDE SEQUENCE [LARGE SCALE GENOMIC DNA]</scope>
    <source>
        <strain evidence="1 2">AT3.9</strain>
    </source>
</reference>
<evidence type="ECO:0000313" key="2">
    <source>
        <dbReference type="Proteomes" id="UP000532010"/>
    </source>
</evidence>
<dbReference type="EMBL" id="JACHWB010000006">
    <property type="protein sequence ID" value="MBB3020765.1"/>
    <property type="molecule type" value="Genomic_DNA"/>
</dbReference>
<comment type="caution">
    <text evidence="1">The sequence shown here is derived from an EMBL/GenBank/DDBJ whole genome shotgun (WGS) entry which is preliminary data.</text>
</comment>